<dbReference type="VEuPathDB" id="FungiDB:C8Q69DRAFT_493552"/>
<evidence type="ECO:0000313" key="7">
    <source>
        <dbReference type="EMBL" id="RWQ92514.1"/>
    </source>
</evidence>
<dbReference type="Pfam" id="PF01494">
    <property type="entry name" value="FAD_binding_3"/>
    <property type="match status" value="1"/>
</dbReference>
<dbReference type="GO" id="GO:0016829">
    <property type="term" value="F:lyase activity"/>
    <property type="evidence" value="ECO:0007669"/>
    <property type="project" value="InterPro"/>
</dbReference>
<dbReference type="SUPFAM" id="SSF54373">
    <property type="entry name" value="FAD-linked reductases, C-terminal domain"/>
    <property type="match status" value="1"/>
</dbReference>
<dbReference type="Gene3D" id="3.50.50.60">
    <property type="entry name" value="FAD/NAD(P)-binding domain"/>
    <property type="match status" value="1"/>
</dbReference>
<dbReference type="InterPro" id="IPR036188">
    <property type="entry name" value="FAD/NAD-bd_sf"/>
</dbReference>
<dbReference type="Proteomes" id="UP000283841">
    <property type="component" value="Unassembled WGS sequence"/>
</dbReference>
<evidence type="ECO:0000259" key="6">
    <source>
        <dbReference type="Pfam" id="PF01494"/>
    </source>
</evidence>
<dbReference type="EMBL" id="RCNU01000013">
    <property type="protein sequence ID" value="RWQ92514.1"/>
    <property type="molecule type" value="Genomic_DNA"/>
</dbReference>
<keyword evidence="2" id="KW-0285">Flavoprotein</keyword>
<dbReference type="InterPro" id="IPR050493">
    <property type="entry name" value="FAD-dep_Monooxygenase_BioMet"/>
</dbReference>
<dbReference type="InterPro" id="IPR023375">
    <property type="entry name" value="ADC_dom_sf"/>
</dbReference>
<name>A0A443HL34_BYSSP</name>
<dbReference type="GO" id="GO:0071949">
    <property type="term" value="F:FAD binding"/>
    <property type="evidence" value="ECO:0007669"/>
    <property type="project" value="InterPro"/>
</dbReference>
<reference evidence="7 8" key="1">
    <citation type="journal article" date="2018" name="Front. Microbiol.">
        <title>Genomic and genetic insights into a cosmopolitan fungus, Paecilomyces variotii (Eurotiales).</title>
        <authorList>
            <person name="Urquhart A.S."/>
            <person name="Mondo S.J."/>
            <person name="Makela M.R."/>
            <person name="Hane J.K."/>
            <person name="Wiebenga A."/>
            <person name="He G."/>
            <person name="Mihaltcheva S."/>
            <person name="Pangilinan J."/>
            <person name="Lipzen A."/>
            <person name="Barry K."/>
            <person name="de Vries R.P."/>
            <person name="Grigoriev I.V."/>
            <person name="Idnurm A."/>
        </authorList>
    </citation>
    <scope>NUCLEOTIDE SEQUENCE [LARGE SCALE GENOMIC DNA]</scope>
    <source>
        <strain evidence="7 8">CBS 101075</strain>
    </source>
</reference>
<dbReference type="PANTHER" id="PTHR13789">
    <property type="entry name" value="MONOOXYGENASE"/>
    <property type="match status" value="1"/>
</dbReference>
<feature type="domain" description="FAD-binding" evidence="6">
    <location>
        <begin position="27"/>
        <end position="186"/>
    </location>
</feature>
<evidence type="ECO:0000256" key="3">
    <source>
        <dbReference type="ARBA" id="ARBA00022827"/>
    </source>
</evidence>
<dbReference type="STRING" id="264951.A0A443HL34"/>
<keyword evidence="3" id="KW-0274">FAD</keyword>
<dbReference type="PRINTS" id="PR00420">
    <property type="entry name" value="RNGMNOXGNASE"/>
</dbReference>
<dbReference type="SUPFAM" id="SSF51905">
    <property type="entry name" value="FAD/NAD(P)-binding domain"/>
    <property type="match status" value="1"/>
</dbReference>
<dbReference type="Pfam" id="PF06314">
    <property type="entry name" value="ADC"/>
    <property type="match status" value="1"/>
</dbReference>
<gene>
    <name evidence="7" type="ORF">C8Q69DRAFT_493552</name>
</gene>
<dbReference type="SUPFAM" id="SSF160104">
    <property type="entry name" value="Acetoacetate decarboxylase-like"/>
    <property type="match status" value="1"/>
</dbReference>
<dbReference type="RefSeq" id="XP_028482159.1">
    <property type="nucleotide sequence ID" value="XM_028632190.1"/>
</dbReference>
<evidence type="ECO:0000313" key="8">
    <source>
        <dbReference type="Proteomes" id="UP000283841"/>
    </source>
</evidence>
<evidence type="ECO:0000256" key="2">
    <source>
        <dbReference type="ARBA" id="ARBA00022630"/>
    </source>
</evidence>
<dbReference type="AlphaFoldDB" id="A0A443HL34"/>
<dbReference type="GeneID" id="39601467"/>
<evidence type="ECO:0000256" key="4">
    <source>
        <dbReference type="ARBA" id="ARBA00023002"/>
    </source>
</evidence>
<dbReference type="InterPro" id="IPR010451">
    <property type="entry name" value="Acetoacetate_decarboxylase"/>
</dbReference>
<dbReference type="PANTHER" id="PTHR13789:SF261">
    <property type="entry name" value="HYDROXYLASE, PUTATIVE (AFU_ORTHOLOGUE AFUA_7G00590)-RELATED"/>
    <property type="match status" value="1"/>
</dbReference>
<dbReference type="GO" id="GO:0004497">
    <property type="term" value="F:monooxygenase activity"/>
    <property type="evidence" value="ECO:0007669"/>
    <property type="project" value="UniProtKB-KW"/>
</dbReference>
<organism evidence="7 8">
    <name type="scientific">Byssochlamys spectabilis</name>
    <name type="common">Paecilomyces variotii</name>
    <dbReference type="NCBI Taxonomy" id="264951"/>
    <lineage>
        <taxon>Eukaryota</taxon>
        <taxon>Fungi</taxon>
        <taxon>Dikarya</taxon>
        <taxon>Ascomycota</taxon>
        <taxon>Pezizomycotina</taxon>
        <taxon>Eurotiomycetes</taxon>
        <taxon>Eurotiomycetidae</taxon>
        <taxon>Eurotiales</taxon>
        <taxon>Thermoascaceae</taxon>
        <taxon>Paecilomyces</taxon>
    </lineage>
</organism>
<evidence type="ECO:0000256" key="5">
    <source>
        <dbReference type="ARBA" id="ARBA00023033"/>
    </source>
</evidence>
<keyword evidence="5" id="KW-0503">Monooxygenase</keyword>
<accession>A0A443HL34</accession>
<proteinExistence type="inferred from homology"/>
<dbReference type="InterPro" id="IPR002938">
    <property type="entry name" value="FAD-bd"/>
</dbReference>
<keyword evidence="8" id="KW-1185">Reference proteome</keyword>
<evidence type="ECO:0000256" key="1">
    <source>
        <dbReference type="ARBA" id="ARBA00007992"/>
    </source>
</evidence>
<dbReference type="Gene3D" id="3.30.9.30">
    <property type="match status" value="1"/>
</dbReference>
<keyword evidence="4" id="KW-0560">Oxidoreductase</keyword>
<comment type="similarity">
    <text evidence="1">Belongs to the paxM FAD-dependent monooxygenase family.</text>
</comment>
<dbReference type="Gene3D" id="2.40.400.10">
    <property type="entry name" value="Acetoacetate decarboxylase-like"/>
    <property type="match status" value="2"/>
</dbReference>
<sequence>MLHTSSKVSKVDPHTATVVLGDGGVFQGDIVLGADGVHSVARCHVSGSEIQLFSSGKNAFRFMVSRKETLDDPETAELAKELGTVDMWHSTGRKVVIYPCVNNEMLNFGIGKSTLLDVYKDFEPRVQKLLKKADPETLKIWPLLDMKTLSSWVNDRLALLGDAAHPFLPYRGSGGAMAIEDGFSLAVMETLPIEETMRIVCDIHDHSTQLLRQHNWSKNTSVYYRQPVVFGPQDFQGNSRKAMLTSATFCTASIRFKTRTCYPLLLTASRDQEYKGADGKITEGSYLPVLFEDLADPIISGREELGFPKLFSAIDAQRRRDSYHVTMSWRGAVWGRMSLTGFQEESPDVQSASGPGILVHRYMPAVGKELKGTSDAEYPVLVDNSEDAKAVPSGIKRVLNAGHGTVQIDELDWNKLPTLHHIISRLAEIPVYEVVEAKVVEGEGVPDVSSARRIQHL</sequence>
<protein>
    <recommendedName>
        <fullName evidence="6">FAD-binding domain-containing protein</fullName>
    </recommendedName>
</protein>
<comment type="caution">
    <text evidence="7">The sequence shown here is derived from an EMBL/GenBank/DDBJ whole genome shotgun (WGS) entry which is preliminary data.</text>
</comment>